<dbReference type="GO" id="GO:0016757">
    <property type="term" value="F:glycosyltransferase activity"/>
    <property type="evidence" value="ECO:0007669"/>
    <property type="project" value="UniProtKB-KW"/>
</dbReference>
<gene>
    <name evidence="9" type="ORF">UT18_C0007G0114</name>
</gene>
<dbReference type="GO" id="GO:0006006">
    <property type="term" value="P:glucose metabolic process"/>
    <property type="evidence" value="ECO:0007669"/>
    <property type="project" value="UniProtKB-KW"/>
</dbReference>
<accession>A0A0G0LSG6</accession>
<dbReference type="Gene3D" id="3.40.50.2000">
    <property type="entry name" value="Glycogen Phosphorylase B"/>
    <property type="match status" value="2"/>
</dbReference>
<reference evidence="9 10" key="1">
    <citation type="journal article" date="2015" name="Nature">
        <title>rRNA introns, odd ribosomes, and small enigmatic genomes across a large radiation of phyla.</title>
        <authorList>
            <person name="Brown C.T."/>
            <person name="Hug L.A."/>
            <person name="Thomas B.C."/>
            <person name="Sharon I."/>
            <person name="Castelle C.J."/>
            <person name="Singh A."/>
            <person name="Wilkins M.J."/>
            <person name="Williams K.H."/>
            <person name="Banfield J.F."/>
        </authorList>
    </citation>
    <scope>NUCLEOTIDE SEQUENCE [LARGE SCALE GENOMIC DNA]</scope>
</reference>
<feature type="domain" description="Glycosyl transferase family 1" evidence="7">
    <location>
        <begin position="228"/>
        <end position="395"/>
    </location>
</feature>
<comment type="caution">
    <text evidence="9">The sequence shown here is derived from an EMBL/GenBank/DDBJ whole genome shotgun (WGS) entry which is preliminary data.</text>
</comment>
<keyword evidence="5" id="KW-0808">Transferase</keyword>
<sequence>MRKPSIKKVFMKKVKTTPKSIRNYKNLISDELYCQILDLAKKLKGSRVVFVNSTRNGGGVAEILQSEIPLLNDLGINAVWYNIEAEPEFWDVTKSIHNALQGNGRIVITKNMRKVFERFNALNAHDLKRESWDYLYIHDPQPVALPYFLDGEVGNAVWRCHIHVSKVNRQVWEYIKRYLGDYDSCVFSLKEFVPSDIPIKKRFIIPPAIDPLTPKNIKMDRMKARRILDKMGIDTRRPIVSQVSRFDPWKDPVGVIKAFEVAKQKLPDIQLVMAGSLASDDPEGEKIYKELKTFSAKAKDIKILKGLSEEQINALQTVSSVVVQKSIKEGFGLTVAEAMYKETPVIGGNVGGIKMQIIDGKNGFLVDNCMQCGKRIVDLLEDTHLRLNMGRMGKEVSSKYFLLPRLIRDELLLFNKFSYSKENLVKSNILF</sequence>
<evidence type="ECO:0000256" key="5">
    <source>
        <dbReference type="ARBA" id="ARBA00022679"/>
    </source>
</evidence>
<evidence type="ECO:0000313" key="10">
    <source>
        <dbReference type="Proteomes" id="UP000034207"/>
    </source>
</evidence>
<feature type="domain" description="Trehalose synthase N-terminal" evidence="8">
    <location>
        <begin position="51"/>
        <end position="194"/>
    </location>
</feature>
<evidence type="ECO:0000313" key="9">
    <source>
        <dbReference type="EMBL" id="KKQ94858.1"/>
    </source>
</evidence>
<dbReference type="Pfam" id="PF00534">
    <property type="entry name" value="Glycos_transf_1"/>
    <property type="match status" value="1"/>
</dbReference>
<keyword evidence="3" id="KW-0313">Glucose metabolism</keyword>
<dbReference type="InterPro" id="IPR052078">
    <property type="entry name" value="Trehalose_Metab_GTase"/>
</dbReference>
<dbReference type="Proteomes" id="UP000034207">
    <property type="component" value="Unassembled WGS sequence"/>
</dbReference>
<dbReference type="InterPro" id="IPR001296">
    <property type="entry name" value="Glyco_trans_1"/>
</dbReference>
<dbReference type="Pfam" id="PF21269">
    <property type="entry name" value="TreT_GT1"/>
    <property type="match status" value="1"/>
</dbReference>
<evidence type="ECO:0000256" key="2">
    <source>
        <dbReference type="ARBA" id="ARBA00011738"/>
    </source>
</evidence>
<dbReference type="PATRIC" id="fig|1618345.3.peg.486"/>
<evidence type="ECO:0000259" key="7">
    <source>
        <dbReference type="Pfam" id="PF00534"/>
    </source>
</evidence>
<dbReference type="SUPFAM" id="SSF53756">
    <property type="entry name" value="UDP-Glycosyltransferase/glycogen phosphorylase"/>
    <property type="match status" value="1"/>
</dbReference>
<keyword evidence="6" id="KW-0119">Carbohydrate metabolism</keyword>
<comment type="similarity">
    <text evidence="1">Belongs to the glycosyltransferase group 1 family. Glycosyltransferase 4 subfamily.</text>
</comment>
<name>A0A0G0LSG6_UNCC2</name>
<dbReference type="PANTHER" id="PTHR47779:SF1">
    <property type="entry name" value="SYNTHASE (CCG-9), PUTATIVE (AFU_ORTHOLOGUE AFUA_3G12100)-RELATED"/>
    <property type="match status" value="1"/>
</dbReference>
<dbReference type="STRING" id="1618345.UT18_C0007G0114"/>
<proteinExistence type="inferred from homology"/>
<evidence type="ECO:0000256" key="1">
    <source>
        <dbReference type="ARBA" id="ARBA00009481"/>
    </source>
</evidence>
<evidence type="ECO:0000256" key="6">
    <source>
        <dbReference type="ARBA" id="ARBA00023277"/>
    </source>
</evidence>
<organism evidence="9 10">
    <name type="scientific">candidate division CPR2 bacterium GW2011_GWC2_39_10</name>
    <dbReference type="NCBI Taxonomy" id="1618345"/>
    <lineage>
        <taxon>Bacteria</taxon>
        <taxon>Bacteria division CPR2</taxon>
    </lineage>
</organism>
<keyword evidence="4" id="KW-0328">Glycosyltransferase</keyword>
<evidence type="ECO:0000256" key="3">
    <source>
        <dbReference type="ARBA" id="ARBA00022526"/>
    </source>
</evidence>
<dbReference type="AlphaFoldDB" id="A0A0G0LSG6"/>
<protein>
    <submittedName>
        <fullName evidence="9">Trehalose glycosyltransferring synthase TreT</fullName>
    </submittedName>
</protein>
<dbReference type="EMBL" id="LBVV01000007">
    <property type="protein sequence ID" value="KKQ94858.1"/>
    <property type="molecule type" value="Genomic_DNA"/>
</dbReference>
<comment type="subunit">
    <text evidence="2">Homodimer.</text>
</comment>
<evidence type="ECO:0000256" key="4">
    <source>
        <dbReference type="ARBA" id="ARBA00022676"/>
    </source>
</evidence>
<dbReference type="InterPro" id="IPR049438">
    <property type="entry name" value="TreT_GT1"/>
</dbReference>
<dbReference type="PANTHER" id="PTHR47779">
    <property type="entry name" value="SYNTHASE (CCG-9), PUTATIVE (AFU_ORTHOLOGUE AFUA_3G12100)-RELATED"/>
    <property type="match status" value="1"/>
</dbReference>
<evidence type="ECO:0000259" key="8">
    <source>
        <dbReference type="Pfam" id="PF21269"/>
    </source>
</evidence>